<dbReference type="InterPro" id="IPR036565">
    <property type="entry name" value="Mur-like_cat_sf"/>
</dbReference>
<comment type="catalytic activity">
    <reaction evidence="20">
        <text>(6R)-5,10-methylenetetrahydrofolyl-(gamma-L-Glu)(n) + L-glutamate + ATP = (6R)-5,10-methylenetetrahydrofolyl-(gamma-L-Glu)(n+1) + ADP + phosphate + H(+)</text>
        <dbReference type="Rhea" id="RHEA:51912"/>
        <dbReference type="Rhea" id="RHEA-COMP:13257"/>
        <dbReference type="Rhea" id="RHEA-COMP:13258"/>
        <dbReference type="ChEBI" id="CHEBI:15378"/>
        <dbReference type="ChEBI" id="CHEBI:29985"/>
        <dbReference type="ChEBI" id="CHEBI:30616"/>
        <dbReference type="ChEBI" id="CHEBI:43474"/>
        <dbReference type="ChEBI" id="CHEBI:136572"/>
        <dbReference type="ChEBI" id="CHEBI:456216"/>
        <dbReference type="EC" id="6.3.2.17"/>
    </reaction>
</comment>
<dbReference type="Proteomes" id="UP000598820">
    <property type="component" value="Unassembled WGS sequence"/>
</dbReference>
<comment type="function">
    <text evidence="2">Functions in two distinct reactions of the de novo folate biosynthetic pathway. Catalyzes the addition of a glutamate residue to dihydropteroate (7,8-dihydropteroate or H2Pte) to form dihydrofolate (7,8-dihydrofolate monoglutamate or H2Pte-Glu). Also catalyzes successive additions of L-glutamate to tetrahydrofolate or 10-formyltetrahydrofolate or 5,10-methylenetetrahydrofolate, leading to folylpolyglutamate derivatives.</text>
</comment>
<dbReference type="NCBIfam" id="TIGR01499">
    <property type="entry name" value="folC"/>
    <property type="match status" value="1"/>
</dbReference>
<evidence type="ECO:0000256" key="4">
    <source>
        <dbReference type="ARBA" id="ARBA00005150"/>
    </source>
</evidence>
<dbReference type="AlphaFoldDB" id="A0A926Y371"/>
<dbReference type="Pfam" id="PF02875">
    <property type="entry name" value="Mur_ligase_C"/>
    <property type="match status" value="1"/>
</dbReference>
<comment type="catalytic activity">
    <reaction evidence="21">
        <text>7,8-dihydropteroate + L-glutamate + ATP = 7,8-dihydrofolate + ADP + phosphate + H(+)</text>
        <dbReference type="Rhea" id="RHEA:23584"/>
        <dbReference type="ChEBI" id="CHEBI:15378"/>
        <dbReference type="ChEBI" id="CHEBI:17839"/>
        <dbReference type="ChEBI" id="CHEBI:29985"/>
        <dbReference type="ChEBI" id="CHEBI:30616"/>
        <dbReference type="ChEBI" id="CHEBI:43474"/>
        <dbReference type="ChEBI" id="CHEBI:57451"/>
        <dbReference type="ChEBI" id="CHEBI:456216"/>
        <dbReference type="EC" id="6.3.2.12"/>
    </reaction>
</comment>
<dbReference type="RefSeq" id="WP_190887437.1">
    <property type="nucleotide sequence ID" value="NZ_JACWZY010000009.1"/>
</dbReference>
<evidence type="ECO:0000256" key="13">
    <source>
        <dbReference type="ARBA" id="ARBA00022842"/>
    </source>
</evidence>
<sequence>MQYSEALDYLYSRLPVFHRIGSKALKPGLGNTLALCEALGNPQEKFRSIHVGGTNGKGSTSHMLSAIYQTAGYRTGLYTSPHLQSFTERIRINGTAIDEQDVARFVVEHQSLIERIEPSFFEVTVAMAFDYFASQQVDVAIIEVGLGGRLDSTNVLTPLISVITNIGYDHTDILGDTLPQIAGEKAGIIKPGIPGIIGETHPETEPIFSKTAHLLKSPITFADQTYQIEDRGIVEGVRQLSVTYGGEDNHVRVQNLSLDLLGTYQLPNLATVLATVDNLRSQLPVREEDEARALSAVTLLTGLKGRFQILGDQPKVIADTAHNQPGLLALFETIATLPYATLRIILGLVADKDRGKVLSVLPPTAVYYFCQAQTPRALASETLQTEAAEMGRFGESYPDVNVALDAALAEASTHDLILITGSNYTIAELTNLNSKPSTV</sequence>
<dbReference type="InterPro" id="IPR013221">
    <property type="entry name" value="Mur_ligase_cen"/>
</dbReference>
<evidence type="ECO:0000313" key="25">
    <source>
        <dbReference type="EMBL" id="MBD2701585.1"/>
    </source>
</evidence>
<dbReference type="GO" id="GO:0005737">
    <property type="term" value="C:cytoplasm"/>
    <property type="evidence" value="ECO:0007669"/>
    <property type="project" value="TreeGrafter"/>
</dbReference>
<feature type="domain" description="Mur ligase C-terminal" evidence="23">
    <location>
        <begin position="305"/>
        <end position="422"/>
    </location>
</feature>
<evidence type="ECO:0000256" key="22">
    <source>
        <dbReference type="PIRNR" id="PIRNR001563"/>
    </source>
</evidence>
<evidence type="ECO:0000256" key="12">
    <source>
        <dbReference type="ARBA" id="ARBA00022840"/>
    </source>
</evidence>
<keyword evidence="11 22" id="KW-0547">Nucleotide-binding</keyword>
<keyword evidence="26" id="KW-1185">Reference proteome</keyword>
<comment type="cofactor">
    <cofactor evidence="1">
        <name>Mg(2+)</name>
        <dbReference type="ChEBI" id="CHEBI:18420"/>
    </cofactor>
</comment>
<name>A0A926Y371_9BACT</name>
<proteinExistence type="inferred from homology"/>
<comment type="caution">
    <text evidence="25">The sequence shown here is derived from an EMBL/GenBank/DDBJ whole genome shotgun (WGS) entry which is preliminary data.</text>
</comment>
<dbReference type="EMBL" id="JACWZY010000009">
    <property type="protein sequence ID" value="MBD2701585.1"/>
    <property type="molecule type" value="Genomic_DNA"/>
</dbReference>
<dbReference type="PANTHER" id="PTHR11136:SF0">
    <property type="entry name" value="DIHYDROFOLATE SYNTHETASE-RELATED"/>
    <property type="match status" value="1"/>
</dbReference>
<evidence type="ECO:0000256" key="5">
    <source>
        <dbReference type="ARBA" id="ARBA00008276"/>
    </source>
</evidence>
<evidence type="ECO:0000256" key="10">
    <source>
        <dbReference type="ARBA" id="ARBA00022723"/>
    </source>
</evidence>
<dbReference type="GO" id="GO:0008841">
    <property type="term" value="F:dihydrofolate synthase activity"/>
    <property type="evidence" value="ECO:0007669"/>
    <property type="project" value="UniProtKB-EC"/>
</dbReference>
<comment type="similarity">
    <text evidence="5 22">Belongs to the folylpolyglutamate synthase family.</text>
</comment>
<evidence type="ECO:0000259" key="24">
    <source>
        <dbReference type="Pfam" id="PF08245"/>
    </source>
</evidence>
<evidence type="ECO:0000256" key="21">
    <source>
        <dbReference type="ARBA" id="ARBA00049161"/>
    </source>
</evidence>
<evidence type="ECO:0000313" key="26">
    <source>
        <dbReference type="Proteomes" id="UP000598820"/>
    </source>
</evidence>
<dbReference type="Gene3D" id="3.90.190.20">
    <property type="entry name" value="Mur ligase, C-terminal domain"/>
    <property type="match status" value="1"/>
</dbReference>
<dbReference type="SUPFAM" id="SSF53623">
    <property type="entry name" value="MurD-like peptide ligases, catalytic domain"/>
    <property type="match status" value="1"/>
</dbReference>
<dbReference type="PANTHER" id="PTHR11136">
    <property type="entry name" value="FOLYLPOLYGLUTAMATE SYNTHASE-RELATED"/>
    <property type="match status" value="1"/>
</dbReference>
<evidence type="ECO:0000256" key="2">
    <source>
        <dbReference type="ARBA" id="ARBA00002714"/>
    </source>
</evidence>
<evidence type="ECO:0000256" key="18">
    <source>
        <dbReference type="ARBA" id="ARBA00047493"/>
    </source>
</evidence>
<keyword evidence="9 22" id="KW-0436">Ligase</keyword>
<evidence type="ECO:0000256" key="3">
    <source>
        <dbReference type="ARBA" id="ARBA00004799"/>
    </source>
</evidence>
<dbReference type="PROSITE" id="PS01012">
    <property type="entry name" value="FOLYLPOLYGLU_SYNT_2"/>
    <property type="match status" value="1"/>
</dbReference>
<dbReference type="GO" id="GO:0046656">
    <property type="term" value="P:folic acid biosynthetic process"/>
    <property type="evidence" value="ECO:0007669"/>
    <property type="project" value="UniProtKB-KW"/>
</dbReference>
<evidence type="ECO:0000256" key="8">
    <source>
        <dbReference type="ARBA" id="ARBA00019357"/>
    </source>
</evidence>
<dbReference type="GO" id="GO:0004326">
    <property type="term" value="F:tetrahydrofolylpolyglutamate synthase activity"/>
    <property type="evidence" value="ECO:0007669"/>
    <property type="project" value="UniProtKB-EC"/>
</dbReference>
<dbReference type="EC" id="6.3.2.12" evidence="6"/>
<evidence type="ECO:0000256" key="1">
    <source>
        <dbReference type="ARBA" id="ARBA00001946"/>
    </source>
</evidence>
<comment type="pathway">
    <text evidence="4">Cofactor biosynthesis; tetrahydrofolylpolyglutamate biosynthesis.</text>
</comment>
<evidence type="ECO:0000256" key="14">
    <source>
        <dbReference type="ARBA" id="ARBA00022909"/>
    </source>
</evidence>
<dbReference type="GO" id="GO:0046872">
    <property type="term" value="F:metal ion binding"/>
    <property type="evidence" value="ECO:0007669"/>
    <property type="project" value="UniProtKB-KW"/>
</dbReference>
<dbReference type="InterPro" id="IPR018109">
    <property type="entry name" value="Folylpolyglutamate_synth_CS"/>
</dbReference>
<gene>
    <name evidence="25" type="ORF">IC229_13120</name>
</gene>
<evidence type="ECO:0000256" key="15">
    <source>
        <dbReference type="ARBA" id="ARBA00030048"/>
    </source>
</evidence>
<comment type="catalytic activity">
    <reaction evidence="18">
        <text>(6S)-5,6,7,8-tetrahydrofolyl-(gamma-L-Glu)(n) + L-glutamate + ATP = (6S)-5,6,7,8-tetrahydrofolyl-(gamma-L-Glu)(n+1) + ADP + phosphate + H(+)</text>
        <dbReference type="Rhea" id="RHEA:10580"/>
        <dbReference type="Rhea" id="RHEA-COMP:14738"/>
        <dbReference type="Rhea" id="RHEA-COMP:14740"/>
        <dbReference type="ChEBI" id="CHEBI:15378"/>
        <dbReference type="ChEBI" id="CHEBI:29985"/>
        <dbReference type="ChEBI" id="CHEBI:30616"/>
        <dbReference type="ChEBI" id="CHEBI:43474"/>
        <dbReference type="ChEBI" id="CHEBI:141005"/>
        <dbReference type="ChEBI" id="CHEBI:456216"/>
        <dbReference type="EC" id="6.3.2.17"/>
    </reaction>
</comment>
<dbReference type="InterPro" id="IPR001645">
    <property type="entry name" value="Folylpolyglutamate_synth"/>
</dbReference>
<evidence type="ECO:0000256" key="9">
    <source>
        <dbReference type="ARBA" id="ARBA00022598"/>
    </source>
</evidence>
<organism evidence="25 26">
    <name type="scientific">Spirosoma profusum</name>
    <dbReference type="NCBI Taxonomy" id="2771354"/>
    <lineage>
        <taxon>Bacteria</taxon>
        <taxon>Pseudomonadati</taxon>
        <taxon>Bacteroidota</taxon>
        <taxon>Cytophagia</taxon>
        <taxon>Cytophagales</taxon>
        <taxon>Cytophagaceae</taxon>
        <taxon>Spirosoma</taxon>
    </lineage>
</organism>
<keyword evidence="14" id="KW-0289">Folate biosynthesis</keyword>
<keyword evidence="13" id="KW-0460">Magnesium</keyword>
<keyword evidence="12 22" id="KW-0067">ATP-binding</keyword>
<evidence type="ECO:0000259" key="23">
    <source>
        <dbReference type="Pfam" id="PF02875"/>
    </source>
</evidence>
<evidence type="ECO:0000256" key="11">
    <source>
        <dbReference type="ARBA" id="ARBA00022741"/>
    </source>
</evidence>
<reference evidence="25" key="1">
    <citation type="submission" date="2020-09" db="EMBL/GenBank/DDBJ databases">
        <authorList>
            <person name="Kim M.K."/>
        </authorList>
    </citation>
    <scope>NUCLEOTIDE SEQUENCE</scope>
    <source>
        <strain evidence="25">BT702</strain>
    </source>
</reference>
<dbReference type="InterPro" id="IPR004101">
    <property type="entry name" value="Mur_ligase_C"/>
</dbReference>
<comment type="pathway">
    <text evidence="3">Cofactor biosynthesis; tetrahydrofolate biosynthesis; 7,8-dihydrofolate from 2-amino-4-hydroxy-6-hydroxymethyl-7,8-dihydropteridine diphosphate and 4-aminobenzoate: step 2/2.</text>
</comment>
<protein>
    <recommendedName>
        <fullName evidence="8">Dihydrofolate synthase/folylpolyglutamate synthase</fullName>
        <ecNumber evidence="6">6.3.2.12</ecNumber>
        <ecNumber evidence="7">6.3.2.17</ecNumber>
    </recommendedName>
    <alternativeName>
        <fullName evidence="17">Folylpoly-gamma-glutamate synthetase-dihydrofolate synthetase</fullName>
    </alternativeName>
    <alternativeName>
        <fullName evidence="15">Folylpolyglutamate synthetase</fullName>
    </alternativeName>
    <alternativeName>
        <fullName evidence="16">Tetrahydrofolylpolyglutamate synthase</fullName>
    </alternativeName>
</protein>
<dbReference type="InterPro" id="IPR036615">
    <property type="entry name" value="Mur_ligase_C_dom_sf"/>
</dbReference>
<evidence type="ECO:0000256" key="16">
    <source>
        <dbReference type="ARBA" id="ARBA00030592"/>
    </source>
</evidence>
<dbReference type="SUPFAM" id="SSF53244">
    <property type="entry name" value="MurD-like peptide ligases, peptide-binding domain"/>
    <property type="match status" value="1"/>
</dbReference>
<dbReference type="FunFam" id="3.40.1190.10:FF:000011">
    <property type="entry name" value="Folylpolyglutamate synthase/dihydrofolate synthase"/>
    <property type="match status" value="1"/>
</dbReference>
<feature type="domain" description="Mur ligase central" evidence="24">
    <location>
        <begin position="51"/>
        <end position="275"/>
    </location>
</feature>
<dbReference type="PIRSF" id="PIRSF001563">
    <property type="entry name" value="Folylpolyglu_synth"/>
    <property type="match status" value="1"/>
</dbReference>
<evidence type="ECO:0000256" key="20">
    <source>
        <dbReference type="ARBA" id="ARBA00049035"/>
    </source>
</evidence>
<accession>A0A926Y371</accession>
<dbReference type="GO" id="GO:0005524">
    <property type="term" value="F:ATP binding"/>
    <property type="evidence" value="ECO:0007669"/>
    <property type="project" value="UniProtKB-KW"/>
</dbReference>
<evidence type="ECO:0000256" key="6">
    <source>
        <dbReference type="ARBA" id="ARBA00013023"/>
    </source>
</evidence>
<dbReference type="EC" id="6.3.2.17" evidence="7"/>
<evidence type="ECO:0000256" key="7">
    <source>
        <dbReference type="ARBA" id="ARBA00013025"/>
    </source>
</evidence>
<evidence type="ECO:0000256" key="17">
    <source>
        <dbReference type="ARBA" id="ARBA00032510"/>
    </source>
</evidence>
<evidence type="ECO:0000256" key="19">
    <source>
        <dbReference type="ARBA" id="ARBA00047808"/>
    </source>
</evidence>
<keyword evidence="10" id="KW-0479">Metal-binding</keyword>
<dbReference type="Pfam" id="PF08245">
    <property type="entry name" value="Mur_ligase_M"/>
    <property type="match status" value="1"/>
</dbReference>
<dbReference type="Gene3D" id="3.40.1190.10">
    <property type="entry name" value="Mur-like, catalytic domain"/>
    <property type="match status" value="1"/>
</dbReference>
<comment type="catalytic activity">
    <reaction evidence="19">
        <text>10-formyltetrahydrofolyl-(gamma-L-Glu)(n) + L-glutamate + ATP = 10-formyltetrahydrofolyl-(gamma-L-Glu)(n+1) + ADP + phosphate + H(+)</text>
        <dbReference type="Rhea" id="RHEA:51904"/>
        <dbReference type="Rhea" id="RHEA-COMP:13088"/>
        <dbReference type="Rhea" id="RHEA-COMP:14300"/>
        <dbReference type="ChEBI" id="CHEBI:15378"/>
        <dbReference type="ChEBI" id="CHEBI:29985"/>
        <dbReference type="ChEBI" id="CHEBI:30616"/>
        <dbReference type="ChEBI" id="CHEBI:43474"/>
        <dbReference type="ChEBI" id="CHEBI:134413"/>
        <dbReference type="ChEBI" id="CHEBI:456216"/>
        <dbReference type="EC" id="6.3.2.17"/>
    </reaction>
</comment>